<keyword evidence="2" id="KW-1185">Reference proteome</keyword>
<proteinExistence type="predicted"/>
<dbReference type="OrthoDB" id="430091at2759"/>
<dbReference type="SMART" id="SM00855">
    <property type="entry name" value="PGAM"/>
    <property type="match status" value="1"/>
</dbReference>
<dbReference type="AlphaFoldDB" id="A0A812QYC7"/>
<evidence type="ECO:0000313" key="2">
    <source>
        <dbReference type="Proteomes" id="UP000604046"/>
    </source>
</evidence>
<dbReference type="EMBL" id="CAJNDS010002285">
    <property type="protein sequence ID" value="CAE7411064.1"/>
    <property type="molecule type" value="Genomic_DNA"/>
</dbReference>
<dbReference type="InterPro" id="IPR029033">
    <property type="entry name" value="His_PPase_superfam"/>
</dbReference>
<dbReference type="PANTHER" id="PTHR16469">
    <property type="entry name" value="UBIQUITIN-ASSOCIATED AND SH3 DOMAIN-CONTAINING BA-RELATED"/>
    <property type="match status" value="1"/>
</dbReference>
<gene>
    <name evidence="1" type="ORF">SNAT2548_LOCUS22358</name>
</gene>
<evidence type="ECO:0000313" key="1">
    <source>
        <dbReference type="EMBL" id="CAE7411064.1"/>
    </source>
</evidence>
<protein>
    <recommendedName>
        <fullName evidence="3">Histidine phosphatase family protein</fullName>
    </recommendedName>
</protein>
<organism evidence="1 2">
    <name type="scientific">Symbiodinium natans</name>
    <dbReference type="NCBI Taxonomy" id="878477"/>
    <lineage>
        <taxon>Eukaryota</taxon>
        <taxon>Sar</taxon>
        <taxon>Alveolata</taxon>
        <taxon>Dinophyceae</taxon>
        <taxon>Suessiales</taxon>
        <taxon>Symbiodiniaceae</taxon>
        <taxon>Symbiodinium</taxon>
    </lineage>
</organism>
<dbReference type="PANTHER" id="PTHR16469:SF27">
    <property type="entry name" value="UBIQUITIN-ASSOCIATED AND SH3 DOMAIN-CONTAINING BA-RELATED"/>
    <property type="match status" value="1"/>
</dbReference>
<comment type="caution">
    <text evidence="1">The sequence shown here is derived from an EMBL/GenBank/DDBJ whole genome shotgun (WGS) entry which is preliminary data.</text>
</comment>
<dbReference type="Pfam" id="PF00300">
    <property type="entry name" value="His_Phos_1"/>
    <property type="match status" value="1"/>
</dbReference>
<dbReference type="InterPro" id="IPR051710">
    <property type="entry name" value="Phosphatase_SH3-domain"/>
</dbReference>
<dbReference type="SUPFAM" id="SSF53254">
    <property type="entry name" value="Phosphoglycerate mutase-like"/>
    <property type="match status" value="1"/>
</dbReference>
<evidence type="ECO:0008006" key="3">
    <source>
        <dbReference type="Google" id="ProtNLM"/>
    </source>
</evidence>
<dbReference type="InterPro" id="IPR013078">
    <property type="entry name" value="His_Pase_superF_clade-1"/>
</dbReference>
<dbReference type="CDD" id="cd07067">
    <property type="entry name" value="HP_PGM_like"/>
    <property type="match status" value="1"/>
</dbReference>
<reference evidence="1" key="1">
    <citation type="submission" date="2021-02" db="EMBL/GenBank/DDBJ databases">
        <authorList>
            <person name="Dougan E. K."/>
            <person name="Rhodes N."/>
            <person name="Thang M."/>
            <person name="Chan C."/>
        </authorList>
    </citation>
    <scope>NUCLEOTIDE SEQUENCE</scope>
</reference>
<sequence length="233" mass="25382">MALILARHGERQDYADDAWLAAHLQARPWDPPLSAEGRAQAKRLPQAVRSFCQELGLELGAIYSSPMQRCVETATPTSNSELPVIVDPHLGEWLSDSFYKSWACADSNGRWGSGSLPVRPEFAEQVATPAGEWLYGGVGREVYRNTLDRPEELEVAAERVATRLETLFAASPEKAVLAVGHAGTVAAAALRLAGQPVVLPDYSIPFTGVFVLRRTSEGGWESVAFADDRHLRA</sequence>
<dbReference type="Gene3D" id="3.40.50.1240">
    <property type="entry name" value="Phosphoglycerate mutase-like"/>
    <property type="match status" value="1"/>
</dbReference>
<dbReference type="Proteomes" id="UP000604046">
    <property type="component" value="Unassembled WGS sequence"/>
</dbReference>
<accession>A0A812QYC7</accession>
<name>A0A812QYC7_9DINO</name>